<keyword evidence="3 7" id="KW-0479">Metal-binding</keyword>
<gene>
    <name evidence="9" type="ORF">BX591_1077</name>
</gene>
<dbReference type="Pfam" id="PF00067">
    <property type="entry name" value="p450"/>
    <property type="match status" value="1"/>
</dbReference>
<dbReference type="Proteomes" id="UP000248918">
    <property type="component" value="Unassembled WGS sequence"/>
</dbReference>
<dbReference type="GO" id="GO:0004497">
    <property type="term" value="F:monooxygenase activity"/>
    <property type="evidence" value="ECO:0007669"/>
    <property type="project" value="UniProtKB-KW"/>
</dbReference>
<keyword evidence="6 8" id="KW-0503">Monooxygenase</keyword>
<evidence type="ECO:0000256" key="5">
    <source>
        <dbReference type="ARBA" id="ARBA00023004"/>
    </source>
</evidence>
<dbReference type="AlphaFoldDB" id="A0A329CFR7"/>
<dbReference type="GO" id="GO:0005506">
    <property type="term" value="F:iron ion binding"/>
    <property type="evidence" value="ECO:0007669"/>
    <property type="project" value="InterPro"/>
</dbReference>
<dbReference type="GO" id="GO:0020037">
    <property type="term" value="F:heme binding"/>
    <property type="evidence" value="ECO:0007669"/>
    <property type="project" value="InterPro"/>
</dbReference>
<dbReference type="GO" id="GO:0016705">
    <property type="term" value="F:oxidoreductase activity, acting on paired donors, with incorporation or reduction of molecular oxygen"/>
    <property type="evidence" value="ECO:0007669"/>
    <property type="project" value="InterPro"/>
</dbReference>
<feature type="binding site" description="axial binding residue" evidence="7">
    <location>
        <position position="434"/>
    </location>
    <ligand>
        <name>heme</name>
        <dbReference type="ChEBI" id="CHEBI:30413"/>
    </ligand>
    <ligandPart>
        <name>Fe</name>
        <dbReference type="ChEBI" id="CHEBI:18248"/>
    </ligandPart>
</feature>
<evidence type="ECO:0000313" key="9">
    <source>
        <dbReference type="EMBL" id="RAS33090.1"/>
    </source>
</evidence>
<dbReference type="InterPro" id="IPR050196">
    <property type="entry name" value="Cytochrome_P450_Monoox"/>
</dbReference>
<dbReference type="EMBL" id="QLTK01000007">
    <property type="protein sequence ID" value="RAS33090.1"/>
    <property type="molecule type" value="Genomic_DNA"/>
</dbReference>
<dbReference type="PANTHER" id="PTHR24291">
    <property type="entry name" value="CYTOCHROME P450 FAMILY 4"/>
    <property type="match status" value="1"/>
</dbReference>
<evidence type="ECO:0000256" key="1">
    <source>
        <dbReference type="ARBA" id="ARBA00010617"/>
    </source>
</evidence>
<evidence type="ECO:0000313" key="10">
    <source>
        <dbReference type="Proteomes" id="UP000248918"/>
    </source>
</evidence>
<dbReference type="SUPFAM" id="SSF48264">
    <property type="entry name" value="Cytochrome P450"/>
    <property type="match status" value="1"/>
</dbReference>
<name>A0A329CFR7_9BURK</name>
<comment type="similarity">
    <text evidence="1 8">Belongs to the cytochrome P450 family.</text>
</comment>
<proteinExistence type="inferred from homology"/>
<evidence type="ECO:0000256" key="8">
    <source>
        <dbReference type="RuleBase" id="RU000461"/>
    </source>
</evidence>
<dbReference type="InterPro" id="IPR002401">
    <property type="entry name" value="Cyt_P450_E_grp-I"/>
</dbReference>
<keyword evidence="4 8" id="KW-0560">Oxidoreductase</keyword>
<dbReference type="PANTHER" id="PTHR24291:SF50">
    <property type="entry name" value="BIFUNCTIONAL ALBAFLAVENONE MONOOXYGENASE_TERPENE SYNTHASE"/>
    <property type="match status" value="1"/>
</dbReference>
<protein>
    <submittedName>
        <fullName evidence="9">Cytochrome P450</fullName>
    </submittedName>
</protein>
<evidence type="ECO:0000256" key="7">
    <source>
        <dbReference type="PIRSR" id="PIRSR602401-1"/>
    </source>
</evidence>
<keyword evidence="2 7" id="KW-0349">Heme</keyword>
<evidence type="ECO:0000256" key="4">
    <source>
        <dbReference type="ARBA" id="ARBA00023002"/>
    </source>
</evidence>
<comment type="cofactor">
    <cofactor evidence="7">
        <name>heme</name>
        <dbReference type="ChEBI" id="CHEBI:30413"/>
    </cofactor>
</comment>
<dbReference type="PROSITE" id="PS00086">
    <property type="entry name" value="CYTOCHROME_P450"/>
    <property type="match status" value="1"/>
</dbReference>
<keyword evidence="5 7" id="KW-0408">Iron</keyword>
<evidence type="ECO:0000256" key="6">
    <source>
        <dbReference type="ARBA" id="ARBA00023033"/>
    </source>
</evidence>
<dbReference type="PRINTS" id="PR00463">
    <property type="entry name" value="EP450I"/>
</dbReference>
<organism evidence="9 10">
    <name type="scientific">Paraburkholderia bryophila</name>
    <dbReference type="NCBI Taxonomy" id="420952"/>
    <lineage>
        <taxon>Bacteria</taxon>
        <taxon>Pseudomonadati</taxon>
        <taxon>Pseudomonadota</taxon>
        <taxon>Betaproteobacteria</taxon>
        <taxon>Burkholderiales</taxon>
        <taxon>Burkholderiaceae</taxon>
        <taxon>Paraburkholderia</taxon>
    </lineage>
</organism>
<reference evidence="9 10" key="1">
    <citation type="submission" date="2018-06" db="EMBL/GenBank/DDBJ databases">
        <title>Genomic Encyclopedia of Type Strains, Phase III (KMG-III): the genomes of soil and plant-associated and newly described type strains.</title>
        <authorList>
            <person name="Whitman W."/>
        </authorList>
    </citation>
    <scope>NUCLEOTIDE SEQUENCE [LARGE SCALE GENOMIC DNA]</scope>
    <source>
        <strain evidence="9 10">LMG 23644</strain>
    </source>
</reference>
<dbReference type="InterPro" id="IPR017972">
    <property type="entry name" value="Cyt_P450_CS"/>
</dbReference>
<dbReference type="InterPro" id="IPR036396">
    <property type="entry name" value="Cyt_P450_sf"/>
</dbReference>
<dbReference type="PRINTS" id="PR00385">
    <property type="entry name" value="P450"/>
</dbReference>
<comment type="caution">
    <text evidence="9">The sequence shown here is derived from an EMBL/GenBank/DDBJ whole genome shotgun (WGS) entry which is preliminary data.</text>
</comment>
<evidence type="ECO:0000256" key="3">
    <source>
        <dbReference type="ARBA" id="ARBA00022723"/>
    </source>
</evidence>
<accession>A0A329CFR7</accession>
<dbReference type="Gene3D" id="1.10.630.10">
    <property type="entry name" value="Cytochrome P450"/>
    <property type="match status" value="1"/>
</dbReference>
<dbReference type="InterPro" id="IPR001128">
    <property type="entry name" value="Cyt_P450"/>
</dbReference>
<evidence type="ECO:0000256" key="2">
    <source>
        <dbReference type="ARBA" id="ARBA00022617"/>
    </source>
</evidence>
<sequence>MSFAFKTSAAHRPTMCDMTTPPTSHCPLHADEPPPPPVPHAPGVWPPGPSVGLTGWGALRRMSRDLLATVAEWQQAFGDVVYLRIWPEHQLVVSDPQLVRELLVDRHDALIRWEHGMRVFGEVHGHSVLIAEGDAWKDKRHSLQPGFSRASVHAFVPTMVAAAGAAFAQWPRNGEAWPIESALTSLAMDVIMRMMFSSEIGSDARTAEQAAHTLIVSTYTGLYWPMRSPRWVPWKRATRQAQAMLDGLIERHLQTRLRLARDAWPDDLLSRLLTLHLSDPAAWPLQAVHDECMTTFLAGHDTSAATLIWWAWCMAANPATQTAARDEVQRALQGAQPDPDSLTSLPYLTQTLQETLRLYPSVPVLSSRRSTQAITLGRWQLPARTMFMVPVQLMHHDPRWFPEPLTFRPERFGPDAPRPPRGAYLPFGAGPRVCLGQHLAMTELTVIAAMLLQRFELNVPHGMTAPRPVLNVSLRPHEPLRLRLSQVGG</sequence>